<feature type="domain" description="Large ribosomal subunit protein uL15/eL18" evidence="14">
    <location>
        <begin position="313"/>
        <end position="393"/>
    </location>
</feature>
<dbReference type="GO" id="GO:0007018">
    <property type="term" value="P:microtubule-based movement"/>
    <property type="evidence" value="ECO:0007669"/>
    <property type="project" value="InterPro"/>
</dbReference>
<keyword evidence="8" id="KW-0689">Ribosomal protein</keyword>
<dbReference type="GO" id="GO:0000226">
    <property type="term" value="P:microtubule cytoskeleton organization"/>
    <property type="evidence" value="ECO:0007669"/>
    <property type="project" value="TreeGrafter"/>
</dbReference>
<dbReference type="GO" id="GO:0045504">
    <property type="term" value="F:dynein heavy chain binding"/>
    <property type="evidence" value="ECO:0007669"/>
    <property type="project" value="TreeGrafter"/>
</dbReference>
<evidence type="ECO:0000256" key="11">
    <source>
        <dbReference type="ARBA" id="ARBA00023212"/>
    </source>
</evidence>
<evidence type="ECO:0000256" key="1">
    <source>
        <dbReference type="ARBA" id="ARBA00004245"/>
    </source>
</evidence>
<evidence type="ECO:0000313" key="15">
    <source>
        <dbReference type="EMBL" id="TGZ47498.1"/>
    </source>
</evidence>
<keyword evidence="9" id="KW-0243">Dynein</keyword>
<evidence type="ECO:0000256" key="7">
    <source>
        <dbReference type="ARBA" id="ARBA00022840"/>
    </source>
</evidence>
<keyword evidence="7" id="KW-0067">ATP-binding</keyword>
<evidence type="ECO:0000256" key="2">
    <source>
        <dbReference type="ARBA" id="ARBA00006831"/>
    </source>
</evidence>
<keyword evidence="11" id="KW-0206">Cytoskeleton</keyword>
<keyword evidence="12" id="KW-0687">Ribonucleoprotein</keyword>
<dbReference type="SUPFAM" id="SSF52540">
    <property type="entry name" value="P-loop containing nucleoside triphosphate hydrolases"/>
    <property type="match status" value="1"/>
</dbReference>
<evidence type="ECO:0000256" key="5">
    <source>
        <dbReference type="ARBA" id="ARBA00022701"/>
    </source>
</evidence>
<dbReference type="GO" id="GO:0005840">
    <property type="term" value="C:ribosome"/>
    <property type="evidence" value="ECO:0007669"/>
    <property type="project" value="UniProtKB-KW"/>
</dbReference>
<evidence type="ECO:0000256" key="12">
    <source>
        <dbReference type="ARBA" id="ARBA00023274"/>
    </source>
</evidence>
<keyword evidence="16" id="KW-1185">Reference proteome</keyword>
<comment type="subcellular location">
    <subcellularLocation>
        <location evidence="1">Cytoplasm</location>
        <location evidence="1">Cytoskeleton</location>
    </subcellularLocation>
</comment>
<sequence length="982" mass="110569">MTTITPKEIFKMLPRRRVIDLLQMQMSSAWKSKSYYSVRNHGKARSTAANVTSDKEYLHIDGGAKRVIITAPSIDAPMLVFGKRTPEYHSDRDRRGQVINQNYSHELKGKISAIAFRVPIPNVSLRHDIQIQPVRFAGNHYDPRIVGVLYSLFQQKRQIKLRQTFPSNVVLSSQPGGSSSSLSESFKTATILGLLNTSRHLSPVTFNCTLYNTLHLTDTDMAGKQGKDLALSMLRVLPRLSLGNIKNNPGSTKQPKRGRGQHGGNKHGCGNKGATQRQNYLRLGYETGNTPFYLRFGKEPYYKGHHLRREYPPLSLQMLQMYIDTNRLDISRPIDLVSLINTGLYNINVHYKHAGVHLTDQGAHCFNAKINIEVQWASEPVIAAIERNGGVITTAYYDTHCLHAMADTELFFNRGEPIPRRLPPPTDCLEYYSSAASRGYLADPEKISHERLVLAQKYGYELPKIEDDPDYEMLCERKDPRQMFYGLEPGWLVSLKDRVILKPKAEYLKEFYATTMVDTMVQSNGFQTKKKEDIENKDNLWSSILAEVQNSGNNKLPSNKNVLVLAKLQGVEDPKKGSGLEFAYIDVRDDYRDDHTRLSVWVLDGDPGHANLLRYALNKERFPHTLVMLVAAMTTPWAILDQLQSWAALLGDHIDKLPLDNDTRQRCRQLNIKKWQDYTEPGDELDPGSPLRRTSRNLDDDTAEGLPLPEGVLTTNLGLDVVVVITKTDYMSTLEKEQDYKDEHFDFMQQWIRRFCLQYGAGLFYTSAKEDKNCDLLYKYLTHRIYSLPFRTPALVVEKDAVLIPAGWDNMKKISILHENLQSMKANDYYRDVIAQPATNRKCVAREMEVQAEDEQAFLARQQAALSGLKDPTRSPTTRNQASPGPVIQVASPNKKLDPKGSGATPSGEGVLANFFNSLLYKKTGVQPGSPGAPGSVGTSPMKLDATPVDKATMCNDAAAELDRLTRTKKLSPPNLNSSSEC</sequence>
<comment type="caution">
    <text evidence="15">The sequence shown here is derived from an EMBL/GenBank/DDBJ whole genome shotgun (WGS) entry which is preliminary data.</text>
</comment>
<dbReference type="GO" id="GO:0005874">
    <property type="term" value="C:microtubule"/>
    <property type="evidence" value="ECO:0007669"/>
    <property type="project" value="UniProtKB-KW"/>
</dbReference>
<evidence type="ECO:0000256" key="8">
    <source>
        <dbReference type="ARBA" id="ARBA00022980"/>
    </source>
</evidence>
<dbReference type="SUPFAM" id="SSF52080">
    <property type="entry name" value="Ribosomal proteins L15p and L18e"/>
    <property type="match status" value="1"/>
</dbReference>
<dbReference type="Pfam" id="PF05783">
    <property type="entry name" value="DLIC"/>
    <property type="match status" value="1"/>
</dbReference>
<evidence type="ECO:0000313" key="16">
    <source>
        <dbReference type="Proteomes" id="UP000310200"/>
    </source>
</evidence>
<feature type="region of interest" description="Disordered" evidence="13">
    <location>
        <begin position="867"/>
        <end position="908"/>
    </location>
</feature>
<dbReference type="GO" id="GO:0005813">
    <property type="term" value="C:centrosome"/>
    <property type="evidence" value="ECO:0007669"/>
    <property type="project" value="TreeGrafter"/>
</dbReference>
<feature type="region of interest" description="Disordered" evidence="13">
    <location>
        <begin position="244"/>
        <end position="274"/>
    </location>
</feature>
<dbReference type="InterPro" id="IPR036291">
    <property type="entry name" value="NAD(P)-bd_dom_sf"/>
</dbReference>
<protein>
    <submittedName>
        <fullName evidence="15">Cytoplasmic dynein 1 light intermediate chain 2</fullName>
    </submittedName>
</protein>
<dbReference type="InterPro" id="IPR022780">
    <property type="entry name" value="Dynein_light_int_chain"/>
</dbReference>
<dbReference type="Gene3D" id="3.40.50.720">
    <property type="entry name" value="NAD(P)-binding Rossmann-like Domain"/>
    <property type="match status" value="1"/>
</dbReference>
<accession>A0A4S2KIJ2</accession>
<feature type="compositionally biased region" description="Polar residues" evidence="13">
    <location>
        <begin position="874"/>
        <end position="883"/>
    </location>
</feature>
<dbReference type="GO" id="GO:1990904">
    <property type="term" value="C:ribonucleoprotein complex"/>
    <property type="evidence" value="ECO:0007669"/>
    <property type="project" value="UniProtKB-KW"/>
</dbReference>
<name>A0A4S2KIJ2_9HYME</name>
<dbReference type="InterPro" id="IPR027417">
    <property type="entry name" value="P-loop_NTPase"/>
</dbReference>
<evidence type="ECO:0000256" key="10">
    <source>
        <dbReference type="ARBA" id="ARBA00023175"/>
    </source>
</evidence>
<evidence type="ECO:0000256" key="9">
    <source>
        <dbReference type="ARBA" id="ARBA00023017"/>
    </source>
</evidence>
<evidence type="ECO:0000256" key="3">
    <source>
        <dbReference type="ARBA" id="ARBA00022448"/>
    </source>
</evidence>
<feature type="region of interest" description="Disordered" evidence="13">
    <location>
        <begin position="678"/>
        <end position="702"/>
    </location>
</feature>
<dbReference type="InterPro" id="IPR008467">
    <property type="entry name" value="Dynein1_light_intermed_chain"/>
</dbReference>
<keyword evidence="6" id="KW-0547">Nucleotide-binding</keyword>
<reference evidence="15 16" key="1">
    <citation type="journal article" date="2019" name="Philos. Trans. R. Soc. Lond., B, Biol. Sci.">
        <title>Ant behaviour and brain gene expression of defending hosts depend on the ecological success of the intruding social parasite.</title>
        <authorList>
            <person name="Kaur R."/>
            <person name="Stoldt M."/>
            <person name="Jongepier E."/>
            <person name="Feldmeyer B."/>
            <person name="Menzel F."/>
            <person name="Bornberg-Bauer E."/>
            <person name="Foitzik S."/>
        </authorList>
    </citation>
    <scope>NUCLEOTIDE SEQUENCE [LARGE SCALE GENOMIC DNA]</scope>
    <source>
        <tissue evidence="15">Whole body</tissue>
    </source>
</reference>
<dbReference type="Pfam" id="PF00828">
    <property type="entry name" value="Ribosomal_L27A"/>
    <property type="match status" value="1"/>
</dbReference>
<feature type="region of interest" description="Disordered" evidence="13">
    <location>
        <begin position="926"/>
        <end position="945"/>
    </location>
</feature>
<evidence type="ECO:0000256" key="6">
    <source>
        <dbReference type="ARBA" id="ARBA00022741"/>
    </source>
</evidence>
<organism evidence="15 16">
    <name type="scientific">Temnothorax longispinosus</name>
    <dbReference type="NCBI Taxonomy" id="300112"/>
    <lineage>
        <taxon>Eukaryota</taxon>
        <taxon>Metazoa</taxon>
        <taxon>Ecdysozoa</taxon>
        <taxon>Arthropoda</taxon>
        <taxon>Hexapoda</taxon>
        <taxon>Insecta</taxon>
        <taxon>Pterygota</taxon>
        <taxon>Neoptera</taxon>
        <taxon>Endopterygota</taxon>
        <taxon>Hymenoptera</taxon>
        <taxon>Apocrita</taxon>
        <taxon>Aculeata</taxon>
        <taxon>Formicoidea</taxon>
        <taxon>Formicidae</taxon>
        <taxon>Myrmicinae</taxon>
        <taxon>Temnothorax</taxon>
    </lineage>
</organism>
<dbReference type="STRING" id="300112.A0A4S2KIJ2"/>
<evidence type="ECO:0000256" key="13">
    <source>
        <dbReference type="SAM" id="MobiDB-lite"/>
    </source>
</evidence>
<dbReference type="AlphaFoldDB" id="A0A4S2KIJ2"/>
<dbReference type="PANTHER" id="PTHR12688:SF0">
    <property type="entry name" value="DYNEIN LIGHT INTERMEDIATE CHAIN"/>
    <property type="match status" value="1"/>
</dbReference>
<keyword evidence="3" id="KW-0813">Transport</keyword>
<keyword evidence="10" id="KW-0505">Motor protein</keyword>
<dbReference type="EMBL" id="QBLH01002732">
    <property type="protein sequence ID" value="TGZ47498.1"/>
    <property type="molecule type" value="Genomic_DNA"/>
</dbReference>
<feature type="region of interest" description="Disordered" evidence="13">
    <location>
        <begin position="963"/>
        <end position="982"/>
    </location>
</feature>
<dbReference type="GO" id="GO:0005868">
    <property type="term" value="C:cytoplasmic dynein complex"/>
    <property type="evidence" value="ECO:0007669"/>
    <property type="project" value="InterPro"/>
</dbReference>
<dbReference type="InterPro" id="IPR036227">
    <property type="entry name" value="Ribosomal_uL15/eL18_sf"/>
</dbReference>
<feature type="compositionally biased region" description="Gly residues" evidence="13">
    <location>
        <begin position="261"/>
        <end position="271"/>
    </location>
</feature>
<comment type="similarity">
    <text evidence="2">Belongs to the dynein light intermediate chain family.</text>
</comment>
<dbReference type="InterPro" id="IPR021131">
    <property type="entry name" value="Ribosomal_uL15/eL18"/>
</dbReference>
<gene>
    <name evidence="15" type="ORF">DBV15_00024</name>
</gene>
<dbReference type="SUPFAM" id="SSF51735">
    <property type="entry name" value="NAD(P)-binding Rossmann-fold domains"/>
    <property type="match status" value="1"/>
</dbReference>
<feature type="compositionally biased region" description="Polar residues" evidence="13">
    <location>
        <begin position="244"/>
        <end position="253"/>
    </location>
</feature>
<keyword evidence="4" id="KW-0963">Cytoplasm</keyword>
<keyword evidence="5" id="KW-0493">Microtubule</keyword>
<evidence type="ECO:0000259" key="14">
    <source>
        <dbReference type="Pfam" id="PF00828"/>
    </source>
</evidence>
<evidence type="ECO:0000256" key="4">
    <source>
        <dbReference type="ARBA" id="ARBA00022490"/>
    </source>
</evidence>
<proteinExistence type="inferred from homology"/>
<dbReference type="Proteomes" id="UP000310200">
    <property type="component" value="Unassembled WGS sequence"/>
</dbReference>
<dbReference type="PANTHER" id="PTHR12688">
    <property type="entry name" value="DYNEIN LIGHT INTERMEDIATE CHAIN"/>
    <property type="match status" value="1"/>
</dbReference>
<dbReference type="GO" id="GO:0005524">
    <property type="term" value="F:ATP binding"/>
    <property type="evidence" value="ECO:0007669"/>
    <property type="project" value="UniProtKB-KW"/>
</dbReference>